<evidence type="ECO:0000313" key="7">
    <source>
        <dbReference type="EMBL" id="RJF95763.1"/>
    </source>
</evidence>
<dbReference type="FunFam" id="1.10.10.10:FF:000001">
    <property type="entry name" value="LysR family transcriptional regulator"/>
    <property type="match status" value="1"/>
</dbReference>
<dbReference type="GO" id="GO:0003677">
    <property type="term" value="F:DNA binding"/>
    <property type="evidence" value="ECO:0007669"/>
    <property type="project" value="UniProtKB-KW"/>
</dbReference>
<keyword evidence="5" id="KW-0804">Transcription</keyword>
<dbReference type="InterPro" id="IPR036388">
    <property type="entry name" value="WH-like_DNA-bd_sf"/>
</dbReference>
<dbReference type="Pfam" id="PF00126">
    <property type="entry name" value="HTH_1"/>
    <property type="match status" value="1"/>
</dbReference>
<evidence type="ECO:0000256" key="1">
    <source>
        <dbReference type="ARBA" id="ARBA00009437"/>
    </source>
</evidence>
<feature type="domain" description="HTH lysR-type" evidence="6">
    <location>
        <begin position="11"/>
        <end position="61"/>
    </location>
</feature>
<reference evidence="8" key="1">
    <citation type="submission" date="2018-09" db="EMBL/GenBank/DDBJ databases">
        <authorList>
            <person name="Zhu H."/>
        </authorList>
    </citation>
    <scope>NUCLEOTIDE SEQUENCE [LARGE SCALE GENOMIC DNA]</scope>
    <source>
        <strain evidence="8">K1R23-30</strain>
    </source>
</reference>
<proteinExistence type="inferred from homology"/>
<keyword evidence="4" id="KW-0010">Activator</keyword>
<organism evidence="7 8">
    <name type="scientific">Noviherbaspirillum saxi</name>
    <dbReference type="NCBI Taxonomy" id="2320863"/>
    <lineage>
        <taxon>Bacteria</taxon>
        <taxon>Pseudomonadati</taxon>
        <taxon>Pseudomonadota</taxon>
        <taxon>Betaproteobacteria</taxon>
        <taxon>Burkholderiales</taxon>
        <taxon>Oxalobacteraceae</taxon>
        <taxon>Noviherbaspirillum</taxon>
    </lineage>
</organism>
<keyword evidence="3" id="KW-0238">DNA-binding</keyword>
<dbReference type="Gene3D" id="3.40.190.290">
    <property type="match status" value="1"/>
</dbReference>
<dbReference type="Pfam" id="PF03466">
    <property type="entry name" value="LysR_substrate"/>
    <property type="match status" value="1"/>
</dbReference>
<evidence type="ECO:0000256" key="3">
    <source>
        <dbReference type="ARBA" id="ARBA00023125"/>
    </source>
</evidence>
<dbReference type="InterPro" id="IPR005119">
    <property type="entry name" value="LysR_subst-bd"/>
</dbReference>
<dbReference type="PANTHER" id="PTHR30293:SF0">
    <property type="entry name" value="NITROGEN ASSIMILATION REGULATORY PROTEIN NAC"/>
    <property type="match status" value="1"/>
</dbReference>
<dbReference type="OrthoDB" id="8587114at2"/>
<dbReference type="Gene3D" id="1.10.10.10">
    <property type="entry name" value="Winged helix-like DNA-binding domain superfamily/Winged helix DNA-binding domain"/>
    <property type="match status" value="1"/>
</dbReference>
<keyword evidence="8" id="KW-1185">Reference proteome</keyword>
<dbReference type="InterPro" id="IPR000847">
    <property type="entry name" value="LysR_HTH_N"/>
</dbReference>
<gene>
    <name evidence="7" type="ORF">D3871_20515</name>
</gene>
<dbReference type="SUPFAM" id="SSF46785">
    <property type="entry name" value="Winged helix' DNA-binding domain"/>
    <property type="match status" value="1"/>
</dbReference>
<dbReference type="SUPFAM" id="SSF53850">
    <property type="entry name" value="Periplasmic binding protein-like II"/>
    <property type="match status" value="1"/>
</dbReference>
<evidence type="ECO:0000256" key="2">
    <source>
        <dbReference type="ARBA" id="ARBA00023015"/>
    </source>
</evidence>
<sequence>MQSILDSKWLVFMKVAELGSLTKAATVFDVPQSMISRNVSVLERQCGARLFRRTGRGVVLTEFGEQLYPRLQALMQQADRLADDIRSSGGVAAGEVRVGMLPSSVPMLASKLYSLVKEKFPRVRLHLSDGPSTQLEEWLREGRMDMALLLREGPVSDSGESVLAQISLRLIGPRNDPLLQEPTVDLSALQGRPLVVPSHPHPLRARLDTLAEARGINLNIAAEADSIRLQHEIVAAGGGYAITSGLFEMDSDSRLASARIVKPELLRSVVLSTSPRRPHTLATREVLRLIVQVVPELLQTRH</sequence>
<protein>
    <submittedName>
        <fullName evidence="7">LysR family transcriptional regulator</fullName>
    </submittedName>
</protein>
<dbReference type="Proteomes" id="UP000265955">
    <property type="component" value="Unassembled WGS sequence"/>
</dbReference>
<accession>A0A3A3FJT4</accession>
<evidence type="ECO:0000256" key="4">
    <source>
        <dbReference type="ARBA" id="ARBA00023159"/>
    </source>
</evidence>
<evidence type="ECO:0000256" key="5">
    <source>
        <dbReference type="ARBA" id="ARBA00023163"/>
    </source>
</evidence>
<dbReference type="RefSeq" id="WP_119770909.1">
    <property type="nucleotide sequence ID" value="NZ_QYUO01000002.1"/>
</dbReference>
<dbReference type="PROSITE" id="PS50931">
    <property type="entry name" value="HTH_LYSR"/>
    <property type="match status" value="1"/>
</dbReference>
<evidence type="ECO:0000259" key="6">
    <source>
        <dbReference type="PROSITE" id="PS50931"/>
    </source>
</evidence>
<comment type="caution">
    <text evidence="7">The sequence shown here is derived from an EMBL/GenBank/DDBJ whole genome shotgun (WGS) entry which is preliminary data.</text>
</comment>
<comment type="similarity">
    <text evidence="1">Belongs to the LysR transcriptional regulatory family.</text>
</comment>
<dbReference type="PANTHER" id="PTHR30293">
    <property type="entry name" value="TRANSCRIPTIONAL REGULATORY PROTEIN NAC-RELATED"/>
    <property type="match status" value="1"/>
</dbReference>
<dbReference type="InterPro" id="IPR036390">
    <property type="entry name" value="WH_DNA-bd_sf"/>
</dbReference>
<evidence type="ECO:0000313" key="8">
    <source>
        <dbReference type="Proteomes" id="UP000265955"/>
    </source>
</evidence>
<keyword evidence="2" id="KW-0805">Transcription regulation</keyword>
<dbReference type="AlphaFoldDB" id="A0A3A3FJT4"/>
<dbReference type="GO" id="GO:0003700">
    <property type="term" value="F:DNA-binding transcription factor activity"/>
    <property type="evidence" value="ECO:0007669"/>
    <property type="project" value="InterPro"/>
</dbReference>
<dbReference type="GO" id="GO:2000142">
    <property type="term" value="P:regulation of DNA-templated transcription initiation"/>
    <property type="evidence" value="ECO:0007669"/>
    <property type="project" value="TreeGrafter"/>
</dbReference>
<dbReference type="EMBL" id="QYUO01000002">
    <property type="protein sequence ID" value="RJF95763.1"/>
    <property type="molecule type" value="Genomic_DNA"/>
</dbReference>
<name>A0A3A3FJT4_9BURK</name>